<keyword evidence="2" id="KW-1185">Reference proteome</keyword>
<name>A0A1E5TAL9_9FLAO</name>
<sequence>MRKGQTIKLKLIWSGKDENYSAIVFNNHPDFSFNLTNLKGQKEVEITCINDAGTNINGIQLLVKGDNKDILGAINVFYPKPKIAHIKWVFVEIFGDDKFFLRDETPKIEASKILKSLEHSLNPALIDVTMVNKIAEVVDIQNKKKNLLKHNFFAKTSDILEVQNVKYHAIYLPKEKTVRAQNRNIKTFLF</sequence>
<protein>
    <submittedName>
        <fullName evidence="1">Uncharacterized protein</fullName>
    </submittedName>
</protein>
<dbReference type="RefSeq" id="WP_069829856.1">
    <property type="nucleotide sequence ID" value="NZ_MDJD01000034.1"/>
</dbReference>
<reference evidence="1 2" key="1">
    <citation type="submission" date="2016-05" db="EMBL/GenBank/DDBJ databases">
        <title>Draft Genome Sequence of Algibacter sp. Strain SK-16 Isolated from the Surface Water of Aburatsubo Inlet.</title>
        <authorList>
            <person name="Wong S.-K."/>
            <person name="Yoshizawa S."/>
            <person name="Nakajima Y."/>
            <person name="Ogura Y."/>
            <person name="Tetsuya H."/>
            <person name="Hamasaki K."/>
        </authorList>
    </citation>
    <scope>NUCLEOTIDE SEQUENCE [LARGE SCALE GENOMIC DNA]</scope>
    <source>
        <strain evidence="1 2">SK-16</strain>
    </source>
</reference>
<dbReference type="EMBL" id="MDJD01000034">
    <property type="protein sequence ID" value="OEK08347.1"/>
    <property type="molecule type" value="Genomic_DNA"/>
</dbReference>
<accession>A0A1E5TAL9</accession>
<proteinExistence type="predicted"/>
<comment type="caution">
    <text evidence="1">The sequence shown here is derived from an EMBL/GenBank/DDBJ whole genome shotgun (WGS) entry which is preliminary data.</text>
</comment>
<dbReference type="AlphaFoldDB" id="A0A1E5TAL9"/>
<dbReference type="Proteomes" id="UP000095713">
    <property type="component" value="Unassembled WGS sequence"/>
</dbReference>
<dbReference type="STRING" id="1849968.A8C32_02530"/>
<gene>
    <name evidence="1" type="ORF">A8C32_02530</name>
</gene>
<evidence type="ECO:0000313" key="2">
    <source>
        <dbReference type="Proteomes" id="UP000095713"/>
    </source>
</evidence>
<organism evidence="1 2">
    <name type="scientific">Flavivirga aquatica</name>
    <dbReference type="NCBI Taxonomy" id="1849968"/>
    <lineage>
        <taxon>Bacteria</taxon>
        <taxon>Pseudomonadati</taxon>
        <taxon>Bacteroidota</taxon>
        <taxon>Flavobacteriia</taxon>
        <taxon>Flavobacteriales</taxon>
        <taxon>Flavobacteriaceae</taxon>
        <taxon>Flavivirga</taxon>
    </lineage>
</organism>
<evidence type="ECO:0000313" key="1">
    <source>
        <dbReference type="EMBL" id="OEK08347.1"/>
    </source>
</evidence>